<dbReference type="InterPro" id="IPR013103">
    <property type="entry name" value="RVT_2"/>
</dbReference>
<feature type="domain" description="Reverse transcriptase Ty1/copia-type" evidence="1">
    <location>
        <begin position="293"/>
        <end position="351"/>
    </location>
</feature>
<evidence type="ECO:0000313" key="3">
    <source>
        <dbReference type="Proteomes" id="UP000327157"/>
    </source>
</evidence>
<proteinExistence type="predicted"/>
<name>A0A5N5FB11_9ROSA</name>
<sequence length="407" mass="45196">MECAHNLKTLQEEIQLDWVYAFLAGLDDIFDKVCSDVLRIQPLPSVEEVFFVVKCEAQRHATMMGGSNAISQGRVPVVVMVSWPSVGQTCHTECVNNGTSRGCASLAAATSSSTKETELPSSDPSLSLLTCTGESSSNAYIIIGRGSKREWMYYVDDIIPGRANACEVCIIDKSHRALFPPSMNTRFFLGSRGCRGVNGAATKSNMEEFQQVSADNRIGEFRQANVESSDAQQQQENTDSGSLVQQIHAESSPEQFAIAESNTRPSNFDVKNVFLHGNMEEEVYMDFPPGYDADDMIISGDDFNEIVKLQENLVAKFEIKNLGDLKYFLGVEVAHSTKAKNPVQHDRMKHVEVDRNFIKEKLEKKIVSIPFVNSEEQLADFLTHAVCSRKFDDSLIKLGMCDIYAPT</sequence>
<reference evidence="2 3" key="1">
    <citation type="submission" date="2019-09" db="EMBL/GenBank/DDBJ databases">
        <authorList>
            <person name="Ou C."/>
        </authorList>
    </citation>
    <scope>NUCLEOTIDE SEQUENCE [LARGE SCALE GENOMIC DNA]</scope>
    <source>
        <strain evidence="2">S2</strain>
        <tissue evidence="2">Leaf</tissue>
    </source>
</reference>
<protein>
    <recommendedName>
        <fullName evidence="1">Reverse transcriptase Ty1/copia-type domain-containing protein</fullName>
    </recommendedName>
</protein>
<organism evidence="2 3">
    <name type="scientific">Pyrus ussuriensis x Pyrus communis</name>
    <dbReference type="NCBI Taxonomy" id="2448454"/>
    <lineage>
        <taxon>Eukaryota</taxon>
        <taxon>Viridiplantae</taxon>
        <taxon>Streptophyta</taxon>
        <taxon>Embryophyta</taxon>
        <taxon>Tracheophyta</taxon>
        <taxon>Spermatophyta</taxon>
        <taxon>Magnoliopsida</taxon>
        <taxon>eudicotyledons</taxon>
        <taxon>Gunneridae</taxon>
        <taxon>Pentapetalae</taxon>
        <taxon>rosids</taxon>
        <taxon>fabids</taxon>
        <taxon>Rosales</taxon>
        <taxon>Rosaceae</taxon>
        <taxon>Amygdaloideae</taxon>
        <taxon>Maleae</taxon>
        <taxon>Pyrus</taxon>
    </lineage>
</organism>
<keyword evidence="3" id="KW-1185">Reference proteome</keyword>
<comment type="caution">
    <text evidence="2">The sequence shown here is derived from an EMBL/GenBank/DDBJ whole genome shotgun (WGS) entry which is preliminary data.</text>
</comment>
<evidence type="ECO:0000313" key="2">
    <source>
        <dbReference type="EMBL" id="KAB2600003.1"/>
    </source>
</evidence>
<dbReference type="EMBL" id="SMOL01000753">
    <property type="protein sequence ID" value="KAB2600003.1"/>
    <property type="molecule type" value="Genomic_DNA"/>
</dbReference>
<gene>
    <name evidence="2" type="ORF">D8674_010274</name>
</gene>
<dbReference type="Proteomes" id="UP000327157">
    <property type="component" value="Chromosome 13"/>
</dbReference>
<dbReference type="CDD" id="cd09272">
    <property type="entry name" value="RNase_HI_RT_Ty1"/>
    <property type="match status" value="1"/>
</dbReference>
<dbReference type="AlphaFoldDB" id="A0A5N5FB11"/>
<reference evidence="2 3" key="3">
    <citation type="submission" date="2019-11" db="EMBL/GenBank/DDBJ databases">
        <title>A de novo genome assembly of a pear dwarfing rootstock.</title>
        <authorList>
            <person name="Wang F."/>
            <person name="Wang J."/>
            <person name="Li S."/>
            <person name="Zhang Y."/>
            <person name="Fang M."/>
            <person name="Ma L."/>
            <person name="Zhao Y."/>
            <person name="Jiang S."/>
        </authorList>
    </citation>
    <scope>NUCLEOTIDE SEQUENCE [LARGE SCALE GENOMIC DNA]</scope>
    <source>
        <strain evidence="2">S2</strain>
        <tissue evidence="2">Leaf</tissue>
    </source>
</reference>
<dbReference type="OrthoDB" id="418237at2759"/>
<accession>A0A5N5FB11</accession>
<dbReference type="Pfam" id="PF07727">
    <property type="entry name" value="RVT_2"/>
    <property type="match status" value="1"/>
</dbReference>
<evidence type="ECO:0000259" key="1">
    <source>
        <dbReference type="Pfam" id="PF07727"/>
    </source>
</evidence>
<reference evidence="3" key="2">
    <citation type="submission" date="2019-10" db="EMBL/GenBank/DDBJ databases">
        <title>A de novo genome assembly of a pear dwarfing rootstock.</title>
        <authorList>
            <person name="Wang F."/>
            <person name="Wang J."/>
            <person name="Li S."/>
            <person name="Zhang Y."/>
            <person name="Fang M."/>
            <person name="Ma L."/>
            <person name="Zhao Y."/>
            <person name="Jiang S."/>
        </authorList>
    </citation>
    <scope>NUCLEOTIDE SEQUENCE [LARGE SCALE GENOMIC DNA]</scope>
</reference>